<dbReference type="InterPro" id="IPR051259">
    <property type="entry name" value="rRNA_Methyltransferase"/>
</dbReference>
<evidence type="ECO:0000256" key="2">
    <source>
        <dbReference type="ARBA" id="ARBA00022603"/>
    </source>
</evidence>
<dbReference type="AlphaFoldDB" id="A0A0P6XLP1"/>
<accession>A0A0P6XLP1</accession>
<dbReference type="GO" id="GO:0006396">
    <property type="term" value="P:RNA processing"/>
    <property type="evidence" value="ECO:0007669"/>
    <property type="project" value="InterPro"/>
</dbReference>
<dbReference type="GO" id="GO:0003723">
    <property type="term" value="F:RNA binding"/>
    <property type="evidence" value="ECO:0007669"/>
    <property type="project" value="InterPro"/>
</dbReference>
<dbReference type="InterPro" id="IPR053888">
    <property type="entry name" value="MRM3-like_sub_bind"/>
</dbReference>
<dbReference type="Pfam" id="PF22435">
    <property type="entry name" value="MRM3-like_sub_bind"/>
    <property type="match status" value="1"/>
</dbReference>
<dbReference type="GO" id="GO:0008173">
    <property type="term" value="F:RNA methyltransferase activity"/>
    <property type="evidence" value="ECO:0007669"/>
    <property type="project" value="InterPro"/>
</dbReference>
<dbReference type="SUPFAM" id="SSF55315">
    <property type="entry name" value="L30e-like"/>
    <property type="match status" value="1"/>
</dbReference>
<evidence type="ECO:0000313" key="6">
    <source>
        <dbReference type="Proteomes" id="UP000050277"/>
    </source>
</evidence>
<dbReference type="SUPFAM" id="SSF75217">
    <property type="entry name" value="alpha/beta knot"/>
    <property type="match status" value="1"/>
</dbReference>
<name>A0A0P6XLP1_9CHLR</name>
<dbReference type="PANTHER" id="PTHR43191">
    <property type="entry name" value="RRNA METHYLTRANSFERASE 3"/>
    <property type="match status" value="1"/>
</dbReference>
<comment type="similarity">
    <text evidence="1">Belongs to the class IV-like SAM-binding methyltransferase superfamily. RNA methyltransferase TrmH family.</text>
</comment>
<dbReference type="InterPro" id="IPR013123">
    <property type="entry name" value="SpoU_subst-bd"/>
</dbReference>
<comment type="caution">
    <text evidence="5">The sequence shown here is derived from an EMBL/GenBank/DDBJ whole genome shotgun (WGS) entry which is preliminary data.</text>
</comment>
<keyword evidence="3 5" id="KW-0808">Transferase</keyword>
<evidence type="ECO:0000259" key="4">
    <source>
        <dbReference type="SMART" id="SM00967"/>
    </source>
</evidence>
<dbReference type="Gene3D" id="3.30.1330.30">
    <property type="match status" value="1"/>
</dbReference>
<dbReference type="InterPro" id="IPR029064">
    <property type="entry name" value="Ribosomal_eL30-like_sf"/>
</dbReference>
<dbReference type="STRING" id="70996.SE18_21405"/>
<dbReference type="EMBL" id="LGKP01000035">
    <property type="protein sequence ID" value="KPL81241.1"/>
    <property type="molecule type" value="Genomic_DNA"/>
</dbReference>
<dbReference type="InterPro" id="IPR029026">
    <property type="entry name" value="tRNA_m1G_MTases_N"/>
</dbReference>
<dbReference type="GO" id="GO:0005737">
    <property type="term" value="C:cytoplasm"/>
    <property type="evidence" value="ECO:0007669"/>
    <property type="project" value="UniProtKB-ARBA"/>
</dbReference>
<keyword evidence="2 5" id="KW-0489">Methyltransferase</keyword>
<dbReference type="Pfam" id="PF00588">
    <property type="entry name" value="SpoU_methylase"/>
    <property type="match status" value="1"/>
</dbReference>
<protein>
    <submittedName>
        <fullName evidence="5">rRNA methyltransferase</fullName>
    </submittedName>
</protein>
<dbReference type="PANTHER" id="PTHR43191:SF2">
    <property type="entry name" value="RRNA METHYLTRANSFERASE 3, MITOCHONDRIAL"/>
    <property type="match status" value="1"/>
</dbReference>
<dbReference type="Gene3D" id="3.40.1280.10">
    <property type="match status" value="1"/>
</dbReference>
<dbReference type="InterPro" id="IPR029028">
    <property type="entry name" value="Alpha/beta_knot_MTases"/>
</dbReference>
<keyword evidence="6" id="KW-1185">Reference proteome</keyword>
<dbReference type="OrthoDB" id="9794400at2"/>
<evidence type="ECO:0000313" key="5">
    <source>
        <dbReference type="EMBL" id="KPL81241.1"/>
    </source>
</evidence>
<reference evidence="5 6" key="1">
    <citation type="submission" date="2015-07" db="EMBL/GenBank/DDBJ databases">
        <title>Whole genome sequence of Herpetosiphon geysericola DSM 7119.</title>
        <authorList>
            <person name="Hemp J."/>
            <person name="Ward L.M."/>
            <person name="Pace L.A."/>
            <person name="Fischer W.W."/>
        </authorList>
    </citation>
    <scope>NUCLEOTIDE SEQUENCE [LARGE SCALE GENOMIC DNA]</scope>
    <source>
        <strain evidence="5 6">DSM 7119</strain>
    </source>
</reference>
<feature type="domain" description="RNA 2-O ribose methyltransferase substrate binding" evidence="4">
    <location>
        <begin position="29"/>
        <end position="105"/>
    </location>
</feature>
<dbReference type="GO" id="GO:0032259">
    <property type="term" value="P:methylation"/>
    <property type="evidence" value="ECO:0007669"/>
    <property type="project" value="UniProtKB-KW"/>
</dbReference>
<dbReference type="InterPro" id="IPR001537">
    <property type="entry name" value="SpoU_MeTrfase"/>
</dbReference>
<evidence type="ECO:0000256" key="1">
    <source>
        <dbReference type="ARBA" id="ARBA00007228"/>
    </source>
</evidence>
<evidence type="ECO:0000256" key="3">
    <source>
        <dbReference type="ARBA" id="ARBA00022679"/>
    </source>
</evidence>
<gene>
    <name evidence="5" type="ORF">SE18_21405</name>
</gene>
<dbReference type="CDD" id="cd18095">
    <property type="entry name" value="SpoU-like_rRNA-MTase"/>
    <property type="match status" value="1"/>
</dbReference>
<sequence length="269" mass="29115">MLTSRNNPMIKQIRALRQRREREATGLFFIEGIRNVTEATQANAAIEQLIVAPELLRSQFAQELVVQQRQQGITILEVSGEVFASLSSKDGPQGLAAVVQQQWSSLAEVRPEQGLCWIALNAISDPGNLGTILRTGDAVGATGVILLGDCTDPYDPATARASMGTLFSQRLVKATWAEFRQWLGQSGFNLVGAADSASSHYRSYRYLQPLILLMGSEREGLDAEQQAQCQALVSLPMRGQADSLNLAVATGVLLYEILAQADQAAANKA</sequence>
<proteinExistence type="inferred from homology"/>
<dbReference type="Proteomes" id="UP000050277">
    <property type="component" value="Unassembled WGS sequence"/>
</dbReference>
<dbReference type="SMART" id="SM00967">
    <property type="entry name" value="SpoU_sub_bind"/>
    <property type="match status" value="1"/>
</dbReference>
<organism evidence="5 6">
    <name type="scientific">Herpetosiphon geysericola</name>
    <dbReference type="NCBI Taxonomy" id="70996"/>
    <lineage>
        <taxon>Bacteria</taxon>
        <taxon>Bacillati</taxon>
        <taxon>Chloroflexota</taxon>
        <taxon>Chloroflexia</taxon>
        <taxon>Herpetosiphonales</taxon>
        <taxon>Herpetosiphonaceae</taxon>
        <taxon>Herpetosiphon</taxon>
    </lineage>
</organism>